<dbReference type="AlphaFoldDB" id="A0AAV2ILK8"/>
<evidence type="ECO:0000313" key="3">
    <source>
        <dbReference type="Proteomes" id="UP001497497"/>
    </source>
</evidence>
<evidence type="ECO:0000313" key="2">
    <source>
        <dbReference type="EMBL" id="CAL1547322.1"/>
    </source>
</evidence>
<feature type="compositionally biased region" description="Low complexity" evidence="1">
    <location>
        <begin position="417"/>
        <end position="444"/>
    </location>
</feature>
<feature type="compositionally biased region" description="Polar residues" evidence="1">
    <location>
        <begin position="326"/>
        <end position="335"/>
    </location>
</feature>
<feature type="compositionally biased region" description="Polar residues" evidence="1">
    <location>
        <begin position="343"/>
        <end position="355"/>
    </location>
</feature>
<sequence length="493" mass="52891">MRIVRTIGQAFEVCHKLGGQSRPNSDIKEEVGDRLTEDNDRKVTKKLNTASKDVSKEIHKPNPPNELSLKNTQHGLPALPMKLSTPLSSPVMLGDRGDSGNGSGSELCQLPLSQHHQMQLVRQQLEQQQHQTQVAIAQVHLLKDQLSAETAARIEAQARAHQLLLHNKDLLDHVSLLVSRVQQLEMKVNGVNPHSIEPFHAPAQIPSLPDATTPRPAPVYLPDMRPSNHYLDHGVVGGASTFANTKAAGLDADSPDSGHKEMSSESLSYSLSNGDGNGWLNPYGPTSLTSSSQDSGRHDGHGGWMTPTPRSSSSPPSSSPSKSSTLKAGSTSSIDRSGGGNGSTSHIPHSSSFTPDSYLCRSPNFYKASSGGSPHRKEASDKIKLISPLASPQGSTSSHRMDYKSSPLPHNNSHHQSMSSTSMSSTSYTSSPSSSSAALTYTLSHMSSGGTAPKLDPPPKFRRSSRPMERWERGSWYMSSLAEPPGAFASDSD</sequence>
<dbReference type="PANTHER" id="PTHR11232:SF17">
    <property type="entry name" value="CAPON-LIKE PROTEIN"/>
    <property type="match status" value="1"/>
</dbReference>
<feature type="compositionally biased region" description="Basic and acidic residues" evidence="1">
    <location>
        <begin position="375"/>
        <end position="384"/>
    </location>
</feature>
<dbReference type="GO" id="GO:0050998">
    <property type="term" value="F:nitric-oxide synthase binding"/>
    <property type="evidence" value="ECO:0007669"/>
    <property type="project" value="TreeGrafter"/>
</dbReference>
<comment type="caution">
    <text evidence="2">The sequence shown here is derived from an EMBL/GenBank/DDBJ whole genome shotgun (WGS) entry which is preliminary data.</text>
</comment>
<feature type="region of interest" description="Disordered" evidence="1">
    <location>
        <begin position="17"/>
        <end position="38"/>
    </location>
</feature>
<feature type="compositionally biased region" description="Low complexity" evidence="1">
    <location>
        <begin position="306"/>
        <end position="325"/>
    </location>
</feature>
<feature type="non-terminal residue" evidence="2">
    <location>
        <position position="493"/>
    </location>
</feature>
<dbReference type="InterPro" id="IPR051133">
    <property type="entry name" value="Adapter_Engulfment-Domain"/>
</dbReference>
<proteinExistence type="predicted"/>
<organism evidence="2 3">
    <name type="scientific">Lymnaea stagnalis</name>
    <name type="common">Great pond snail</name>
    <name type="synonym">Helix stagnalis</name>
    <dbReference type="NCBI Taxonomy" id="6523"/>
    <lineage>
        <taxon>Eukaryota</taxon>
        <taxon>Metazoa</taxon>
        <taxon>Spiralia</taxon>
        <taxon>Lophotrochozoa</taxon>
        <taxon>Mollusca</taxon>
        <taxon>Gastropoda</taxon>
        <taxon>Heterobranchia</taxon>
        <taxon>Euthyneura</taxon>
        <taxon>Panpulmonata</taxon>
        <taxon>Hygrophila</taxon>
        <taxon>Lymnaeoidea</taxon>
        <taxon>Lymnaeidae</taxon>
        <taxon>Lymnaea</taxon>
    </lineage>
</organism>
<feature type="compositionally biased region" description="Polar residues" evidence="1">
    <location>
        <begin position="284"/>
        <end position="294"/>
    </location>
</feature>
<feature type="region of interest" description="Disordered" evidence="1">
    <location>
        <begin position="247"/>
        <end position="469"/>
    </location>
</feature>
<dbReference type="PANTHER" id="PTHR11232">
    <property type="entry name" value="PHOSPHOTYROSINE INTERACTION DOMAIN-CONTAINING FAMILY MEMBER"/>
    <property type="match status" value="1"/>
</dbReference>
<evidence type="ECO:0008006" key="4">
    <source>
        <dbReference type="Google" id="ProtNLM"/>
    </source>
</evidence>
<evidence type="ECO:0000256" key="1">
    <source>
        <dbReference type="SAM" id="MobiDB-lite"/>
    </source>
</evidence>
<keyword evidence="3" id="KW-1185">Reference proteome</keyword>
<dbReference type="EMBL" id="CAXITT010000947">
    <property type="protein sequence ID" value="CAL1547322.1"/>
    <property type="molecule type" value="Genomic_DNA"/>
</dbReference>
<protein>
    <recommendedName>
        <fullName evidence="4">Carboxyl-terminal PDZ ligand of neuronal nitric oxide synthase protein</fullName>
    </recommendedName>
</protein>
<dbReference type="Proteomes" id="UP001497497">
    <property type="component" value="Unassembled WGS sequence"/>
</dbReference>
<accession>A0AAV2ILK8</accession>
<name>A0AAV2ILK8_LYMST</name>
<feature type="compositionally biased region" description="Basic and acidic residues" evidence="1">
    <location>
        <begin position="25"/>
        <end position="38"/>
    </location>
</feature>
<reference evidence="2 3" key="1">
    <citation type="submission" date="2024-04" db="EMBL/GenBank/DDBJ databases">
        <authorList>
            <consortium name="Genoscope - CEA"/>
            <person name="William W."/>
        </authorList>
    </citation>
    <scope>NUCLEOTIDE SEQUENCE [LARGE SCALE GENOMIC DNA]</scope>
</reference>
<gene>
    <name evidence="2" type="ORF">GSLYS_00020647001</name>
</gene>
<feature type="region of interest" description="Disordered" evidence="1">
    <location>
        <begin position="49"/>
        <end position="68"/>
    </location>
</feature>